<proteinExistence type="predicted"/>
<evidence type="ECO:0000313" key="1">
    <source>
        <dbReference type="EMBL" id="KJB42873.1"/>
    </source>
</evidence>
<protein>
    <submittedName>
        <fullName evidence="1">Uncharacterized protein</fullName>
    </submittedName>
</protein>
<name>A0A0D2QUH7_GOSRA</name>
<dbReference type="Gramene" id="KJB42873">
    <property type="protein sequence ID" value="KJB42873"/>
    <property type="gene ID" value="B456_007G172800"/>
</dbReference>
<gene>
    <name evidence="1" type="ORF">B456_007G172800</name>
</gene>
<dbReference type="EMBL" id="CM001746">
    <property type="protein sequence ID" value="KJB42873.1"/>
    <property type="molecule type" value="Genomic_DNA"/>
</dbReference>
<accession>A0A0D2QUH7</accession>
<reference evidence="1 2" key="1">
    <citation type="journal article" date="2012" name="Nature">
        <title>Repeated polyploidization of Gossypium genomes and the evolution of spinnable cotton fibres.</title>
        <authorList>
            <person name="Paterson A.H."/>
            <person name="Wendel J.F."/>
            <person name="Gundlach H."/>
            <person name="Guo H."/>
            <person name="Jenkins J."/>
            <person name="Jin D."/>
            <person name="Llewellyn D."/>
            <person name="Showmaker K.C."/>
            <person name="Shu S."/>
            <person name="Udall J."/>
            <person name="Yoo M.J."/>
            <person name="Byers R."/>
            <person name="Chen W."/>
            <person name="Doron-Faigenboim A."/>
            <person name="Duke M.V."/>
            <person name="Gong L."/>
            <person name="Grimwood J."/>
            <person name="Grover C."/>
            <person name="Grupp K."/>
            <person name="Hu G."/>
            <person name="Lee T.H."/>
            <person name="Li J."/>
            <person name="Lin L."/>
            <person name="Liu T."/>
            <person name="Marler B.S."/>
            <person name="Page J.T."/>
            <person name="Roberts A.W."/>
            <person name="Romanel E."/>
            <person name="Sanders W.S."/>
            <person name="Szadkowski E."/>
            <person name="Tan X."/>
            <person name="Tang H."/>
            <person name="Xu C."/>
            <person name="Wang J."/>
            <person name="Wang Z."/>
            <person name="Zhang D."/>
            <person name="Zhang L."/>
            <person name="Ashrafi H."/>
            <person name="Bedon F."/>
            <person name="Bowers J.E."/>
            <person name="Brubaker C.L."/>
            <person name="Chee P.W."/>
            <person name="Das S."/>
            <person name="Gingle A.R."/>
            <person name="Haigler C.H."/>
            <person name="Harker D."/>
            <person name="Hoffmann L.V."/>
            <person name="Hovav R."/>
            <person name="Jones D.C."/>
            <person name="Lemke C."/>
            <person name="Mansoor S."/>
            <person name="ur Rahman M."/>
            <person name="Rainville L.N."/>
            <person name="Rambani A."/>
            <person name="Reddy U.K."/>
            <person name="Rong J.K."/>
            <person name="Saranga Y."/>
            <person name="Scheffler B.E."/>
            <person name="Scheffler J.A."/>
            <person name="Stelly D.M."/>
            <person name="Triplett B.A."/>
            <person name="Van Deynze A."/>
            <person name="Vaslin M.F."/>
            <person name="Waghmare V.N."/>
            <person name="Walford S.A."/>
            <person name="Wright R.J."/>
            <person name="Zaki E.A."/>
            <person name="Zhang T."/>
            <person name="Dennis E.S."/>
            <person name="Mayer K.F."/>
            <person name="Peterson D.G."/>
            <person name="Rokhsar D.S."/>
            <person name="Wang X."/>
            <person name="Schmutz J."/>
        </authorList>
    </citation>
    <scope>NUCLEOTIDE SEQUENCE [LARGE SCALE GENOMIC DNA]</scope>
</reference>
<dbReference type="Proteomes" id="UP000032304">
    <property type="component" value="Chromosome 7"/>
</dbReference>
<organism evidence="1 2">
    <name type="scientific">Gossypium raimondii</name>
    <name type="common">Peruvian cotton</name>
    <name type="synonym">Gossypium klotzschianum subsp. raimondii</name>
    <dbReference type="NCBI Taxonomy" id="29730"/>
    <lineage>
        <taxon>Eukaryota</taxon>
        <taxon>Viridiplantae</taxon>
        <taxon>Streptophyta</taxon>
        <taxon>Embryophyta</taxon>
        <taxon>Tracheophyta</taxon>
        <taxon>Spermatophyta</taxon>
        <taxon>Magnoliopsida</taxon>
        <taxon>eudicotyledons</taxon>
        <taxon>Gunneridae</taxon>
        <taxon>Pentapetalae</taxon>
        <taxon>rosids</taxon>
        <taxon>malvids</taxon>
        <taxon>Malvales</taxon>
        <taxon>Malvaceae</taxon>
        <taxon>Malvoideae</taxon>
        <taxon>Gossypium</taxon>
    </lineage>
</organism>
<dbReference type="AlphaFoldDB" id="A0A0D2QUH7"/>
<sequence length="68" mass="7763">MSHSFSYNYVLFQRYEAPSKCSLVTISFIYHFSDIVPTVAEGSPKDDFYLVLINGFGEVVVNYGQSKR</sequence>
<evidence type="ECO:0000313" key="2">
    <source>
        <dbReference type="Proteomes" id="UP000032304"/>
    </source>
</evidence>
<keyword evidence="2" id="KW-1185">Reference proteome</keyword>